<dbReference type="Pfam" id="PF09697">
    <property type="entry name" value="Porph_ging"/>
    <property type="match status" value="1"/>
</dbReference>
<organism evidence="1 2">
    <name type="scientific">Chryseobacterium caseinilyticum</name>
    <dbReference type="NCBI Taxonomy" id="2771428"/>
    <lineage>
        <taxon>Bacteria</taxon>
        <taxon>Pseudomonadati</taxon>
        <taxon>Bacteroidota</taxon>
        <taxon>Flavobacteriia</taxon>
        <taxon>Flavobacteriales</taxon>
        <taxon>Weeksellaceae</taxon>
        <taxon>Chryseobacterium group</taxon>
        <taxon>Chryseobacterium</taxon>
    </lineage>
</organism>
<keyword evidence="2" id="KW-1185">Reference proteome</keyword>
<dbReference type="EMBL" id="JACYFS010000001">
    <property type="protein sequence ID" value="MBD8081048.1"/>
    <property type="molecule type" value="Genomic_DNA"/>
</dbReference>
<evidence type="ECO:0000313" key="2">
    <source>
        <dbReference type="Proteomes" id="UP000637299"/>
    </source>
</evidence>
<comment type="caution">
    <text evidence="1">The sequence shown here is derived from an EMBL/GenBank/DDBJ whole genome shotgun (WGS) entry which is preliminary data.</text>
</comment>
<accession>A0ABR8Z725</accession>
<gene>
    <name evidence="1" type="ORF">IC610_01275</name>
</gene>
<dbReference type="InterPro" id="IPR005901">
    <property type="entry name" value="GLPGLI"/>
</dbReference>
<dbReference type="NCBIfam" id="TIGR01200">
    <property type="entry name" value="GLPGLI"/>
    <property type="match status" value="1"/>
</dbReference>
<sequence length="281" mass="32874">MPTGYGKVIILLAFFVGIFFQAQTNRYIYELRLKMDSTDHDYQKYHMILDIGKDETKFYGRDLLISDSINKKFGNLESKHVDMTGQIIKRKTGSSTNENFLNIKFDYYTYSTTDPIHWEIDKETKKFNNYIVQKATADFGGRQWIAWFSTEVPLNEGPYKFTRLPGLVFEIYDDKNNFIYKLVKNEKLLKNVDTNDFLESNFGNKAVKVNEGQRRKLLMDFYNDPFSFERTNLANKQDLNINIGGNQVKNVEELNAQVKTMQGIISKYNNPVDLNKAIKYK</sequence>
<dbReference type="Proteomes" id="UP000637299">
    <property type="component" value="Unassembled WGS sequence"/>
</dbReference>
<reference evidence="1 2" key="1">
    <citation type="submission" date="2020-09" db="EMBL/GenBank/DDBJ databases">
        <title>Genome seq and assembly of Chryseobacterium sp.</title>
        <authorList>
            <person name="Chhetri G."/>
        </authorList>
    </citation>
    <scope>NUCLEOTIDE SEQUENCE [LARGE SCALE GENOMIC DNA]</scope>
    <source>
        <strain evidence="1 2">GCR10</strain>
    </source>
</reference>
<proteinExistence type="predicted"/>
<name>A0ABR8Z725_9FLAO</name>
<protein>
    <submittedName>
        <fullName evidence="1">GLPGLI family protein</fullName>
    </submittedName>
</protein>
<evidence type="ECO:0000313" key="1">
    <source>
        <dbReference type="EMBL" id="MBD8081048.1"/>
    </source>
</evidence>